<reference evidence="3" key="2">
    <citation type="submission" date="2019-11" db="EMBL/GenBank/DDBJ databases">
        <title>Improved Assembly of Tolypothrix boutellei genome.</title>
        <authorList>
            <person name="Sarangi A.N."/>
            <person name="Mukherjee M."/>
            <person name="Ghosh S."/>
            <person name="Singh D."/>
            <person name="Das A."/>
            <person name="Kant S."/>
            <person name="Prusty A."/>
            <person name="Tripathy S."/>
        </authorList>
    </citation>
    <scope>NUCLEOTIDE SEQUENCE</scope>
    <source>
        <strain evidence="3">VB521301</strain>
    </source>
</reference>
<dbReference type="OrthoDB" id="9802516at2"/>
<dbReference type="Proteomes" id="UP000029738">
    <property type="component" value="Unassembled WGS sequence"/>
</dbReference>
<dbReference type="Pfam" id="PF02021">
    <property type="entry name" value="UPF0102"/>
    <property type="match status" value="1"/>
</dbReference>
<dbReference type="STRING" id="1479485.DA73_0206670"/>
<dbReference type="PANTHER" id="PTHR34039">
    <property type="entry name" value="UPF0102 PROTEIN YRAN"/>
    <property type="match status" value="1"/>
</dbReference>
<comment type="caution">
    <text evidence="4">The sequence shown here is derived from an EMBL/GenBank/DDBJ whole genome shotgun (WGS) entry which is preliminary data.</text>
</comment>
<dbReference type="EMBL" id="JHEG04000001">
    <property type="protein sequence ID" value="KAF3887955.1"/>
    <property type="molecule type" value="Genomic_DNA"/>
</dbReference>
<dbReference type="InterPro" id="IPR003509">
    <property type="entry name" value="UPF0102_YraN-like"/>
</dbReference>
<dbReference type="AlphaFoldDB" id="A0A0C1R670"/>
<evidence type="ECO:0000256" key="1">
    <source>
        <dbReference type="ARBA" id="ARBA00006738"/>
    </source>
</evidence>
<accession>A0A0C1R670</accession>
<protein>
    <recommendedName>
        <fullName evidence="2">UPF0102 protein DA73_0206670</fullName>
    </recommendedName>
</protein>
<evidence type="ECO:0000313" key="5">
    <source>
        <dbReference type="Proteomes" id="UP000029738"/>
    </source>
</evidence>
<dbReference type="InterPro" id="IPR011856">
    <property type="entry name" value="tRNA_endonuc-like_dom_sf"/>
</dbReference>
<proteinExistence type="inferred from homology"/>
<dbReference type="GO" id="GO:0003676">
    <property type="term" value="F:nucleic acid binding"/>
    <property type="evidence" value="ECO:0007669"/>
    <property type="project" value="InterPro"/>
</dbReference>
<sequence length="172" mass="19882">MANHPPSHYPRIGIAGEDLVVNWLESQGWTILHRRWRYSRGEIDIIAQFNEEGLDAENRKKVLPPSRSSPLLAFVEVKTRSQLNWDAGGRIAVTQRKQAKLWRTALMFLAKYPEKANYSCRFDVAIVGYQQTPQEPLTVKKAQEKQRLSLESKYKLTLYEYIPAAFDVSSSW</sequence>
<name>A0A0C1R670_9CYAN</name>
<dbReference type="SUPFAM" id="SSF52980">
    <property type="entry name" value="Restriction endonuclease-like"/>
    <property type="match status" value="1"/>
</dbReference>
<evidence type="ECO:0000256" key="2">
    <source>
        <dbReference type="HAMAP-Rule" id="MF_00048"/>
    </source>
</evidence>
<dbReference type="PANTHER" id="PTHR34039:SF1">
    <property type="entry name" value="UPF0102 PROTEIN YRAN"/>
    <property type="match status" value="1"/>
</dbReference>
<keyword evidence="5" id="KW-1185">Reference proteome</keyword>
<evidence type="ECO:0000313" key="4">
    <source>
        <dbReference type="EMBL" id="KIE13094.1"/>
    </source>
</evidence>
<reference evidence="4" key="1">
    <citation type="journal article" date="2015" name="Genome Announc.">
        <title>Draft Genome Sequence of Tolypothrix boutellei Strain VB521301.</title>
        <authorList>
            <person name="Chandrababunaidu M.M."/>
            <person name="Singh D."/>
            <person name="Sen D."/>
            <person name="Bhan S."/>
            <person name="Das S."/>
            <person name="Gupta A."/>
            <person name="Adhikary S.P."/>
            <person name="Tripathy S."/>
        </authorList>
    </citation>
    <scope>NUCLEOTIDE SEQUENCE</scope>
    <source>
        <strain evidence="4">VB521301</strain>
    </source>
</reference>
<dbReference type="HAMAP" id="MF_00048">
    <property type="entry name" value="UPF0102"/>
    <property type="match status" value="1"/>
</dbReference>
<dbReference type="InterPro" id="IPR011335">
    <property type="entry name" value="Restrct_endonuc-II-like"/>
</dbReference>
<dbReference type="EMBL" id="JHEG02000019">
    <property type="protein sequence ID" value="KIE13094.1"/>
    <property type="molecule type" value="Genomic_DNA"/>
</dbReference>
<comment type="similarity">
    <text evidence="1 2">Belongs to the UPF0102 family.</text>
</comment>
<evidence type="ECO:0000313" key="3">
    <source>
        <dbReference type="EMBL" id="KAF3887955.1"/>
    </source>
</evidence>
<dbReference type="RefSeq" id="WP_038089462.1">
    <property type="nucleotide sequence ID" value="NZ_JHEG04000001.1"/>
</dbReference>
<gene>
    <name evidence="4" type="ORF">DA73_0206670</name>
    <name evidence="3" type="ORF">DA73_0400022520</name>
</gene>
<organism evidence="4">
    <name type="scientific">Tolypothrix bouteillei VB521301</name>
    <dbReference type="NCBI Taxonomy" id="1479485"/>
    <lineage>
        <taxon>Bacteria</taxon>
        <taxon>Bacillati</taxon>
        <taxon>Cyanobacteriota</taxon>
        <taxon>Cyanophyceae</taxon>
        <taxon>Nostocales</taxon>
        <taxon>Tolypothrichaceae</taxon>
        <taxon>Tolypothrix</taxon>
    </lineage>
</organism>
<dbReference type="Gene3D" id="3.40.1350.10">
    <property type="match status" value="1"/>
</dbReference>